<keyword evidence="3" id="KW-0786">Thiamine pyrophosphate</keyword>
<organism evidence="5 6">
    <name type="scientific">Candidatus Liptonbacteria bacterium RIFCSPHIGHO2_12_FULL_60_13</name>
    <dbReference type="NCBI Taxonomy" id="1798648"/>
    <lineage>
        <taxon>Bacteria</taxon>
        <taxon>Candidatus Liptoniibacteriota</taxon>
    </lineage>
</organism>
<dbReference type="Gene3D" id="3.40.50.920">
    <property type="match status" value="1"/>
</dbReference>
<dbReference type="Pfam" id="PF02779">
    <property type="entry name" value="Transket_pyr"/>
    <property type="match status" value="1"/>
</dbReference>
<dbReference type="PANTHER" id="PTHR43257">
    <property type="entry name" value="PYRUVATE DEHYDROGENASE E1 COMPONENT BETA SUBUNIT"/>
    <property type="match status" value="1"/>
</dbReference>
<dbReference type="PANTHER" id="PTHR43257:SF2">
    <property type="entry name" value="PYRUVATE DEHYDROGENASE E1 COMPONENT SUBUNIT BETA"/>
    <property type="match status" value="1"/>
</dbReference>
<dbReference type="InterPro" id="IPR005475">
    <property type="entry name" value="Transketolase-like_Pyr-bd"/>
</dbReference>
<dbReference type="SMART" id="SM00861">
    <property type="entry name" value="Transket_pyr"/>
    <property type="match status" value="1"/>
</dbReference>
<dbReference type="InterPro" id="IPR009014">
    <property type="entry name" value="Transketo_C/PFOR_II"/>
</dbReference>
<evidence type="ECO:0000313" key="5">
    <source>
        <dbReference type="EMBL" id="OGY98019.1"/>
    </source>
</evidence>
<dbReference type="InterPro" id="IPR033248">
    <property type="entry name" value="Transketolase_C"/>
</dbReference>
<accession>A0A1G2CB82</accession>
<dbReference type="AlphaFoldDB" id="A0A1G2CB82"/>
<dbReference type="Proteomes" id="UP000178796">
    <property type="component" value="Unassembled WGS sequence"/>
</dbReference>
<evidence type="ECO:0000256" key="2">
    <source>
        <dbReference type="ARBA" id="ARBA00023002"/>
    </source>
</evidence>
<name>A0A1G2CB82_9BACT</name>
<dbReference type="SUPFAM" id="SSF52922">
    <property type="entry name" value="TK C-terminal domain-like"/>
    <property type="match status" value="1"/>
</dbReference>
<dbReference type="Pfam" id="PF02780">
    <property type="entry name" value="Transketolase_C"/>
    <property type="match status" value="1"/>
</dbReference>
<evidence type="ECO:0000259" key="4">
    <source>
        <dbReference type="SMART" id="SM00861"/>
    </source>
</evidence>
<dbReference type="GO" id="GO:0016491">
    <property type="term" value="F:oxidoreductase activity"/>
    <property type="evidence" value="ECO:0007669"/>
    <property type="project" value="UniProtKB-KW"/>
</dbReference>
<comment type="cofactor">
    <cofactor evidence="1">
        <name>thiamine diphosphate</name>
        <dbReference type="ChEBI" id="CHEBI:58937"/>
    </cofactor>
</comment>
<dbReference type="InterPro" id="IPR029061">
    <property type="entry name" value="THDP-binding"/>
</dbReference>
<evidence type="ECO:0000256" key="3">
    <source>
        <dbReference type="ARBA" id="ARBA00023052"/>
    </source>
</evidence>
<sequence>MNEKSISFQEAVTEALEEELARDPAVVIVGEDIRIASGTGPGLADLSEKFPGRIIVRMPLVEEMLCGIGLGMNLGGLKPVVQFNHSAFLALAFSELYQLATWRYRMAEKSGPGVVVRVGHIGYPQTGTELDAALFSSFLHLPNIWIAAPTFAYHAKGLLKSAIRANRPVLFIEDKVPWIYEQGGAIPDHEYTVPFPSAVVCKPGNDLTVISWQFSTLLATRAAEKLDEAGIGAEVISLQTLQPWDRETVIASAKKTNRVLIVEEDFLRGGIGAEISAQIHEALPQCRIKRLASKNMPHYYEPPHVKSTLPNESAIVEACMILAGTAH</sequence>
<gene>
    <name evidence="5" type="ORF">A3E09_01325</name>
</gene>
<dbReference type="SUPFAM" id="SSF52518">
    <property type="entry name" value="Thiamin diphosphate-binding fold (THDP-binding)"/>
    <property type="match status" value="1"/>
</dbReference>
<proteinExistence type="predicted"/>
<reference evidence="5 6" key="1">
    <citation type="journal article" date="2016" name="Nat. Commun.">
        <title>Thousands of microbial genomes shed light on interconnected biogeochemical processes in an aquifer system.</title>
        <authorList>
            <person name="Anantharaman K."/>
            <person name="Brown C.T."/>
            <person name="Hug L.A."/>
            <person name="Sharon I."/>
            <person name="Castelle C.J."/>
            <person name="Probst A.J."/>
            <person name="Thomas B.C."/>
            <person name="Singh A."/>
            <person name="Wilkins M.J."/>
            <person name="Karaoz U."/>
            <person name="Brodie E.L."/>
            <person name="Williams K.H."/>
            <person name="Hubbard S.S."/>
            <person name="Banfield J.F."/>
        </authorList>
    </citation>
    <scope>NUCLEOTIDE SEQUENCE [LARGE SCALE GENOMIC DNA]</scope>
</reference>
<dbReference type="EMBL" id="MHKY01000044">
    <property type="protein sequence ID" value="OGY98019.1"/>
    <property type="molecule type" value="Genomic_DNA"/>
</dbReference>
<feature type="domain" description="Transketolase-like pyrimidine-binding" evidence="4">
    <location>
        <begin position="6"/>
        <end position="179"/>
    </location>
</feature>
<keyword evidence="2" id="KW-0560">Oxidoreductase</keyword>
<evidence type="ECO:0000313" key="6">
    <source>
        <dbReference type="Proteomes" id="UP000178796"/>
    </source>
</evidence>
<evidence type="ECO:0000256" key="1">
    <source>
        <dbReference type="ARBA" id="ARBA00001964"/>
    </source>
</evidence>
<protein>
    <recommendedName>
        <fullName evidence="4">Transketolase-like pyrimidine-binding domain-containing protein</fullName>
    </recommendedName>
</protein>
<comment type="caution">
    <text evidence="5">The sequence shown here is derived from an EMBL/GenBank/DDBJ whole genome shotgun (WGS) entry which is preliminary data.</text>
</comment>
<dbReference type="Gene3D" id="3.40.50.970">
    <property type="match status" value="1"/>
</dbReference>